<organism evidence="9 10">
    <name type="scientific">Cochliobolus sativus (strain ND90Pr / ATCC 201652)</name>
    <name type="common">Common root rot and spot blotch fungus</name>
    <name type="synonym">Bipolaris sorokiniana</name>
    <dbReference type="NCBI Taxonomy" id="665912"/>
    <lineage>
        <taxon>Eukaryota</taxon>
        <taxon>Fungi</taxon>
        <taxon>Dikarya</taxon>
        <taxon>Ascomycota</taxon>
        <taxon>Pezizomycotina</taxon>
        <taxon>Dothideomycetes</taxon>
        <taxon>Pleosporomycetidae</taxon>
        <taxon>Pleosporales</taxon>
        <taxon>Pleosporineae</taxon>
        <taxon>Pleosporaceae</taxon>
        <taxon>Bipolaris</taxon>
    </lineage>
</organism>
<evidence type="ECO:0000256" key="4">
    <source>
        <dbReference type="ARBA" id="ARBA00022692"/>
    </source>
</evidence>
<dbReference type="InterPro" id="IPR004698">
    <property type="entry name" value="Zn/Fe_permease_fun/pln"/>
</dbReference>
<dbReference type="GO" id="GO:0005886">
    <property type="term" value="C:plasma membrane"/>
    <property type="evidence" value="ECO:0007669"/>
    <property type="project" value="TreeGrafter"/>
</dbReference>
<dbReference type="eggNOG" id="KOG1558">
    <property type="taxonomic scope" value="Eukaryota"/>
</dbReference>
<keyword evidence="3 8" id="KW-0813">Transport</keyword>
<reference evidence="10" key="2">
    <citation type="journal article" date="2013" name="PLoS Genet.">
        <title>Comparative genome structure, secondary metabolite, and effector coding capacity across Cochliobolus pathogens.</title>
        <authorList>
            <person name="Condon B.J."/>
            <person name="Leng Y."/>
            <person name="Wu D."/>
            <person name="Bushley K.E."/>
            <person name="Ohm R.A."/>
            <person name="Otillar R."/>
            <person name="Martin J."/>
            <person name="Schackwitz W."/>
            <person name="Grimwood J."/>
            <person name="MohdZainudin N."/>
            <person name="Xue C."/>
            <person name="Wang R."/>
            <person name="Manning V.A."/>
            <person name="Dhillon B."/>
            <person name="Tu Z.J."/>
            <person name="Steffenson B.J."/>
            <person name="Salamov A."/>
            <person name="Sun H."/>
            <person name="Lowry S."/>
            <person name="LaButti K."/>
            <person name="Han J."/>
            <person name="Copeland A."/>
            <person name="Lindquist E."/>
            <person name="Barry K."/>
            <person name="Schmutz J."/>
            <person name="Baker S.E."/>
            <person name="Ciuffetti L.M."/>
            <person name="Grigoriev I.V."/>
            <person name="Zhong S."/>
            <person name="Turgeon B.G."/>
        </authorList>
    </citation>
    <scope>NUCLEOTIDE SEQUENCE [LARGE SCALE GENOMIC DNA]</scope>
    <source>
        <strain evidence="10">ND90Pr / ATCC 201652</strain>
    </source>
</reference>
<dbReference type="GO" id="GO:0000006">
    <property type="term" value="F:high-affinity zinc transmembrane transporter activity"/>
    <property type="evidence" value="ECO:0007669"/>
    <property type="project" value="TreeGrafter"/>
</dbReference>
<dbReference type="InterPro" id="IPR003689">
    <property type="entry name" value="ZIP"/>
</dbReference>
<evidence type="ECO:0000313" key="10">
    <source>
        <dbReference type="Proteomes" id="UP000016934"/>
    </source>
</evidence>
<evidence type="ECO:0000313" key="9">
    <source>
        <dbReference type="EMBL" id="EMD59718.1"/>
    </source>
</evidence>
<evidence type="ECO:0000256" key="2">
    <source>
        <dbReference type="ARBA" id="ARBA00006939"/>
    </source>
</evidence>
<comment type="similarity">
    <text evidence="2 8">Belongs to the ZIP transporter (TC 2.A.5) family.</text>
</comment>
<dbReference type="AlphaFoldDB" id="M2RXD7"/>
<accession>M2RXD7</accession>
<proteinExistence type="inferred from homology"/>
<comment type="subcellular location">
    <subcellularLocation>
        <location evidence="1 8">Membrane</location>
        <topology evidence="1 8">Multi-pass membrane protein</topology>
    </subcellularLocation>
</comment>
<feature type="transmembrane region" description="Helical" evidence="8">
    <location>
        <begin position="338"/>
        <end position="358"/>
    </location>
</feature>
<keyword evidence="10" id="KW-1185">Reference proteome</keyword>
<keyword evidence="6 8" id="KW-0406">Ion transport</keyword>
<feature type="transmembrane region" description="Helical" evidence="8">
    <location>
        <begin position="32"/>
        <end position="55"/>
    </location>
</feature>
<dbReference type="Pfam" id="PF02535">
    <property type="entry name" value="Zip"/>
    <property type="match status" value="1"/>
</dbReference>
<dbReference type="OrthoDB" id="448280at2759"/>
<dbReference type="RefSeq" id="XP_007704711.1">
    <property type="nucleotide sequence ID" value="XM_007706521.1"/>
</dbReference>
<reference evidence="9 10" key="1">
    <citation type="journal article" date="2012" name="PLoS Pathog.">
        <title>Diverse lifestyles and strategies of plant pathogenesis encoded in the genomes of eighteen Dothideomycetes fungi.</title>
        <authorList>
            <person name="Ohm R.A."/>
            <person name="Feau N."/>
            <person name="Henrissat B."/>
            <person name="Schoch C.L."/>
            <person name="Horwitz B.A."/>
            <person name="Barry K.W."/>
            <person name="Condon B.J."/>
            <person name="Copeland A.C."/>
            <person name="Dhillon B."/>
            <person name="Glaser F."/>
            <person name="Hesse C.N."/>
            <person name="Kosti I."/>
            <person name="LaButti K."/>
            <person name="Lindquist E.A."/>
            <person name="Lucas S."/>
            <person name="Salamov A.A."/>
            <person name="Bradshaw R.E."/>
            <person name="Ciuffetti L."/>
            <person name="Hamelin R.C."/>
            <person name="Kema G.H.J."/>
            <person name="Lawrence C."/>
            <person name="Scott J.A."/>
            <person name="Spatafora J.W."/>
            <person name="Turgeon B.G."/>
            <person name="de Wit P.J.G.M."/>
            <person name="Zhong S."/>
            <person name="Goodwin S.B."/>
            <person name="Grigoriev I.V."/>
        </authorList>
    </citation>
    <scope>NUCLEOTIDE SEQUENCE [LARGE SCALE GENOMIC DNA]</scope>
    <source>
        <strain evidence="10">ND90Pr / ATCC 201652</strain>
    </source>
</reference>
<keyword evidence="4 8" id="KW-0812">Transmembrane</keyword>
<dbReference type="GeneID" id="19137833"/>
<dbReference type="NCBIfam" id="TIGR00820">
    <property type="entry name" value="zip"/>
    <property type="match status" value="1"/>
</dbReference>
<protein>
    <submittedName>
        <fullName evidence="9">Uncharacterized protein</fullName>
    </submittedName>
</protein>
<dbReference type="OMA" id="DCTSHDD"/>
<feature type="transmembrane region" description="Helical" evidence="8">
    <location>
        <begin position="298"/>
        <end position="317"/>
    </location>
</feature>
<dbReference type="PANTHER" id="PTHR11040">
    <property type="entry name" value="ZINC/IRON TRANSPORTER"/>
    <property type="match status" value="1"/>
</dbReference>
<dbReference type="Proteomes" id="UP000016934">
    <property type="component" value="Unassembled WGS sequence"/>
</dbReference>
<feature type="transmembrane region" description="Helical" evidence="8">
    <location>
        <begin position="201"/>
        <end position="226"/>
    </location>
</feature>
<evidence type="ECO:0000256" key="7">
    <source>
        <dbReference type="ARBA" id="ARBA00023136"/>
    </source>
</evidence>
<keyword evidence="7 8" id="KW-0472">Membrane</keyword>
<feature type="transmembrane region" description="Helical" evidence="8">
    <location>
        <begin position="264"/>
        <end position="286"/>
    </location>
</feature>
<evidence type="ECO:0000256" key="1">
    <source>
        <dbReference type="ARBA" id="ARBA00004141"/>
    </source>
</evidence>
<dbReference type="PANTHER" id="PTHR11040:SF32">
    <property type="entry name" value="ZINC-REGULATED TRANSPORTER 1"/>
    <property type="match status" value="1"/>
</dbReference>
<dbReference type="KEGG" id="bsc:COCSADRAFT_347349"/>
<sequence length="359" mass="38895">MSSAAPFNPTNIDLTTTPCFSALNSTQTNSLLSLRISSIFVIGFTSTLSTCFPLLPRRNPRWKISGGIYTFARFFGTGVIIATAFIHLLDPAYEAIGPRSCVAADGVWSKFPWCAGIVLTSILLVFCVDLAAEVYVQRQFGQAREGDGVVRCGERDALLAAQQRHDAAAGKDNASFSSDFSSDTERREVSMRSHISFAQQISTFLVLELGIIFHSVIIGLNLGVVASSTFTTLYPVLVFHQSFEGLGLGARLSNITFPLNRSRMPWALCALYGLTTPLAIAVGLGFRATYVPESRGGMIVQGVMNAVSAGFLIYSALVELLAKDFLFDMERTRDLGKLGLMIVYVFVGAAAMAMLGYWA</sequence>
<comment type="caution">
    <text evidence="8">Lacks conserved residue(s) required for the propagation of feature annotation.</text>
</comment>
<dbReference type="EMBL" id="KB445652">
    <property type="protein sequence ID" value="EMD59718.1"/>
    <property type="molecule type" value="Genomic_DNA"/>
</dbReference>
<gene>
    <name evidence="9" type="ORF">COCSADRAFT_347349</name>
</gene>
<feature type="transmembrane region" description="Helical" evidence="8">
    <location>
        <begin position="115"/>
        <end position="136"/>
    </location>
</feature>
<name>M2RXD7_COCSN</name>
<dbReference type="GO" id="GO:0071578">
    <property type="term" value="P:zinc ion import across plasma membrane"/>
    <property type="evidence" value="ECO:0007669"/>
    <property type="project" value="TreeGrafter"/>
</dbReference>
<evidence type="ECO:0000256" key="3">
    <source>
        <dbReference type="ARBA" id="ARBA00022448"/>
    </source>
</evidence>
<feature type="transmembrane region" description="Helical" evidence="8">
    <location>
        <begin position="67"/>
        <end position="89"/>
    </location>
</feature>
<dbReference type="HOGENOM" id="CLU_027089_0_2_1"/>
<keyword evidence="5 8" id="KW-1133">Transmembrane helix</keyword>
<evidence type="ECO:0000256" key="5">
    <source>
        <dbReference type="ARBA" id="ARBA00022989"/>
    </source>
</evidence>
<evidence type="ECO:0000256" key="8">
    <source>
        <dbReference type="RuleBase" id="RU362088"/>
    </source>
</evidence>
<evidence type="ECO:0000256" key="6">
    <source>
        <dbReference type="ARBA" id="ARBA00023065"/>
    </source>
</evidence>